<dbReference type="Proteomes" id="UP000185860">
    <property type="component" value="Unassembled WGS sequence"/>
</dbReference>
<dbReference type="AlphaFoldDB" id="A0A1U7II38"/>
<accession>A0A1U7II38</accession>
<dbReference type="RefSeq" id="WP_073594406.1">
    <property type="nucleotide sequence ID" value="NZ_MRCE01000014.1"/>
</dbReference>
<dbReference type="EMBL" id="MRCE01000014">
    <property type="protein sequence ID" value="OKH36830.1"/>
    <property type="molecule type" value="Genomic_DNA"/>
</dbReference>
<proteinExistence type="predicted"/>
<evidence type="ECO:0000313" key="1">
    <source>
        <dbReference type="EMBL" id="OKH36830.1"/>
    </source>
</evidence>
<reference evidence="1 2" key="1">
    <citation type="submission" date="2016-11" db="EMBL/GenBank/DDBJ databases">
        <title>Draft Genome Sequences of Nine Cyanobacterial Strains from Diverse Habitats.</title>
        <authorList>
            <person name="Zhu T."/>
            <person name="Hou S."/>
            <person name="Lu X."/>
            <person name="Hess W.R."/>
        </authorList>
    </citation>
    <scope>NUCLEOTIDE SEQUENCE [LARGE SCALE GENOMIC DNA]</scope>
    <source>
        <strain evidence="1 2">IAM M-71</strain>
    </source>
</reference>
<evidence type="ECO:0000313" key="2">
    <source>
        <dbReference type="Proteomes" id="UP000185860"/>
    </source>
</evidence>
<protein>
    <recommendedName>
        <fullName evidence="3">Polyketide cyclase / dehydrase and lipid transport</fullName>
    </recommendedName>
</protein>
<dbReference type="Gene3D" id="3.30.530.20">
    <property type="match status" value="1"/>
</dbReference>
<evidence type="ECO:0008006" key="3">
    <source>
        <dbReference type="Google" id="ProtNLM"/>
    </source>
</evidence>
<organism evidence="1 2">
    <name type="scientific">[Phormidium ambiguum] IAM M-71</name>
    <dbReference type="NCBI Taxonomy" id="454136"/>
    <lineage>
        <taxon>Bacteria</taxon>
        <taxon>Bacillati</taxon>
        <taxon>Cyanobacteriota</taxon>
        <taxon>Cyanophyceae</taxon>
        <taxon>Oscillatoriophycideae</taxon>
        <taxon>Aerosakkonematales</taxon>
        <taxon>Aerosakkonemataceae</taxon>
        <taxon>Floridanema</taxon>
    </lineage>
</organism>
<dbReference type="SUPFAM" id="SSF55961">
    <property type="entry name" value="Bet v1-like"/>
    <property type="match status" value="1"/>
</dbReference>
<dbReference type="OrthoDB" id="5402478at2"/>
<dbReference type="InterPro" id="IPR023393">
    <property type="entry name" value="START-like_dom_sf"/>
</dbReference>
<name>A0A1U7II38_9CYAN</name>
<dbReference type="STRING" id="454136.NIES2119_15525"/>
<sequence length="101" mass="11628">MTWKTPLAYTLTFTSQITTVEPPILLELKAKGEVKGTGRWELSTSPEGTLVHYYWKVRTTKDWMNFLALFIRPLMEWNHNAIMKQGGEGLAKFLGIRLLQS</sequence>
<comment type="caution">
    <text evidence="1">The sequence shown here is derived from an EMBL/GenBank/DDBJ whole genome shotgun (WGS) entry which is preliminary data.</text>
</comment>
<gene>
    <name evidence="1" type="ORF">NIES2119_15525</name>
</gene>